<sequence>MRDPQARDRFAAARIARLATADAGGVPHLVPVTFAVTGDEIVFAVDHKPKRSTDLKRLRNIAANPAVTFLVDAYDEDWTRLWWVRADGHAAIHSSSDDAVASLCEKYAQYRQRPPEGPVVRTRVHTWRHWSAS</sequence>
<dbReference type="EMBL" id="JAAXLS010000002">
    <property type="protein sequence ID" value="NKQ52124.1"/>
    <property type="molecule type" value="Genomic_DNA"/>
</dbReference>
<gene>
    <name evidence="3" type="ORF">HFP15_04430</name>
</gene>
<dbReference type="PANTHER" id="PTHR35176:SF2">
    <property type="entry name" value="F420H(2)-DEPENDENT REDUCTASE RV1155"/>
    <property type="match status" value="1"/>
</dbReference>
<keyword evidence="4" id="KW-1185">Reference proteome</keyword>
<dbReference type="Gene3D" id="2.30.110.10">
    <property type="entry name" value="Electron Transport, Fmn-binding Protein, Chain A"/>
    <property type="match status" value="1"/>
</dbReference>
<name>A0ABX1IXT2_9PSEU</name>
<feature type="domain" description="Pyridoxamine 5'-phosphate oxidase N-terminal" evidence="2">
    <location>
        <begin position="4"/>
        <end position="130"/>
    </location>
</feature>
<evidence type="ECO:0000313" key="4">
    <source>
        <dbReference type="Proteomes" id="UP000715441"/>
    </source>
</evidence>
<organism evidence="3 4">
    <name type="scientific">Amycolatopsis acididurans</name>
    <dbReference type="NCBI Taxonomy" id="2724524"/>
    <lineage>
        <taxon>Bacteria</taxon>
        <taxon>Bacillati</taxon>
        <taxon>Actinomycetota</taxon>
        <taxon>Actinomycetes</taxon>
        <taxon>Pseudonocardiales</taxon>
        <taxon>Pseudonocardiaceae</taxon>
        <taxon>Amycolatopsis</taxon>
    </lineage>
</organism>
<proteinExistence type="predicted"/>
<reference evidence="3 4" key="1">
    <citation type="submission" date="2020-04" db="EMBL/GenBank/DDBJ databases">
        <title>Novel species.</title>
        <authorList>
            <person name="Teo W.F.A."/>
            <person name="Lipun K."/>
            <person name="Srisuk N."/>
            <person name="Duangmal K."/>
        </authorList>
    </citation>
    <scope>NUCLEOTIDE SEQUENCE [LARGE SCALE GENOMIC DNA]</scope>
    <source>
        <strain evidence="3 4">K13G38</strain>
    </source>
</reference>
<dbReference type="InterPro" id="IPR011576">
    <property type="entry name" value="Pyridox_Oxase_N"/>
</dbReference>
<dbReference type="InterPro" id="IPR052019">
    <property type="entry name" value="F420H2_bilvrd_red/Heme_oxyg"/>
</dbReference>
<comment type="caution">
    <text evidence="3">The sequence shown here is derived from an EMBL/GenBank/DDBJ whole genome shotgun (WGS) entry which is preliminary data.</text>
</comment>
<protein>
    <submittedName>
        <fullName evidence="3">TIGR03668 family PPOX class F420-dependent oxidoreductase</fullName>
    </submittedName>
</protein>
<dbReference type="PANTHER" id="PTHR35176">
    <property type="entry name" value="HEME OXYGENASE HI_0854-RELATED"/>
    <property type="match status" value="1"/>
</dbReference>
<dbReference type="InterPro" id="IPR019967">
    <property type="entry name" value="F420-dep_enz_PPOX_Rv0121"/>
</dbReference>
<evidence type="ECO:0000256" key="1">
    <source>
        <dbReference type="ARBA" id="ARBA00023002"/>
    </source>
</evidence>
<keyword evidence="1" id="KW-0560">Oxidoreductase</keyword>
<evidence type="ECO:0000313" key="3">
    <source>
        <dbReference type="EMBL" id="NKQ52124.1"/>
    </source>
</evidence>
<dbReference type="RefSeq" id="WP_168511703.1">
    <property type="nucleotide sequence ID" value="NZ_JAAXLS010000002.1"/>
</dbReference>
<dbReference type="Proteomes" id="UP000715441">
    <property type="component" value="Unassembled WGS sequence"/>
</dbReference>
<dbReference type="InterPro" id="IPR012349">
    <property type="entry name" value="Split_barrel_FMN-bd"/>
</dbReference>
<dbReference type="Pfam" id="PF01243">
    <property type="entry name" value="PNPOx_N"/>
    <property type="match status" value="1"/>
</dbReference>
<dbReference type="NCBIfam" id="TIGR03668">
    <property type="entry name" value="Rv0121_F420"/>
    <property type="match status" value="1"/>
</dbReference>
<dbReference type="SUPFAM" id="SSF50475">
    <property type="entry name" value="FMN-binding split barrel"/>
    <property type="match status" value="1"/>
</dbReference>
<accession>A0ABX1IXT2</accession>
<evidence type="ECO:0000259" key="2">
    <source>
        <dbReference type="Pfam" id="PF01243"/>
    </source>
</evidence>